<keyword evidence="2 5" id="KW-0547">Nucleotide-binding</keyword>
<feature type="region of interest" description="Disordered" evidence="6">
    <location>
        <begin position="302"/>
        <end position="334"/>
    </location>
</feature>
<sequence length="484" mass="50191">MVAPDGERLGPYRLLSKLGAGGFGEVHLALDPEGRTVAVKILHPQVAADATALTRLAREVETMRRVQGPHIAEVLDASMEGARPYLVTRYVQGRPLSAVVSGDGPIGDDDLVRLACGLAEALTAIHATGVVHRDLKPANVILTDGEPVVIDFGIACALDSPSVTTAGAILGTPGYLAPEVLEGADSGAEADIFSFGATAAYAATGRHPYGTGPASAVGYRVVHHPPDLEGVPGWLEPLLRECLLRDPAARPSASMLLVRLSAAPVVQAVISGGPRGPGGPPGSPAPRTRSAFATAPFQDVAGFKGAPAAGRRDARAGGARSPGAHVQDAQVQDAHVQDARIQEVALQAEKGGMQDLTTRQWRPGRRPQPGRPSPKEAREHRRAVVHRRWVVGTGLLVSLMAAAAKGPLPEVSLLLLTGYGLVMLADGGIALFARQNRSRMIIDLASAAGTVGLWAVLGTFFSTLTLALALGTVVFVLVAILVGS</sequence>
<accession>A0A239HFA3</accession>
<dbReference type="PROSITE" id="PS00108">
    <property type="entry name" value="PROTEIN_KINASE_ST"/>
    <property type="match status" value="1"/>
</dbReference>
<evidence type="ECO:0000256" key="7">
    <source>
        <dbReference type="SAM" id="Phobius"/>
    </source>
</evidence>
<evidence type="ECO:0000256" key="1">
    <source>
        <dbReference type="ARBA" id="ARBA00022679"/>
    </source>
</evidence>
<evidence type="ECO:0000259" key="8">
    <source>
        <dbReference type="PROSITE" id="PS50011"/>
    </source>
</evidence>
<dbReference type="InterPro" id="IPR008271">
    <property type="entry name" value="Ser/Thr_kinase_AS"/>
</dbReference>
<dbReference type="Proteomes" id="UP000198282">
    <property type="component" value="Unassembled WGS sequence"/>
</dbReference>
<feature type="transmembrane region" description="Helical" evidence="7">
    <location>
        <begin position="414"/>
        <end position="433"/>
    </location>
</feature>
<dbReference type="InterPro" id="IPR011009">
    <property type="entry name" value="Kinase-like_dom_sf"/>
</dbReference>
<protein>
    <submittedName>
        <fullName evidence="9">Serine/threonine protein kinase</fullName>
    </submittedName>
</protein>
<organism evidence="9 10">
    <name type="scientific">Streptosporangium subroseum</name>
    <dbReference type="NCBI Taxonomy" id="106412"/>
    <lineage>
        <taxon>Bacteria</taxon>
        <taxon>Bacillati</taxon>
        <taxon>Actinomycetota</taxon>
        <taxon>Actinomycetes</taxon>
        <taxon>Streptosporangiales</taxon>
        <taxon>Streptosporangiaceae</taxon>
        <taxon>Streptosporangium</taxon>
    </lineage>
</organism>
<feature type="compositionally biased region" description="Low complexity" evidence="6">
    <location>
        <begin position="316"/>
        <end position="334"/>
    </location>
</feature>
<feature type="domain" description="Protein kinase" evidence="8">
    <location>
        <begin position="12"/>
        <end position="266"/>
    </location>
</feature>
<evidence type="ECO:0000256" key="6">
    <source>
        <dbReference type="SAM" id="MobiDB-lite"/>
    </source>
</evidence>
<evidence type="ECO:0000256" key="2">
    <source>
        <dbReference type="ARBA" id="ARBA00022741"/>
    </source>
</evidence>
<dbReference type="SUPFAM" id="SSF56112">
    <property type="entry name" value="Protein kinase-like (PK-like)"/>
    <property type="match status" value="1"/>
</dbReference>
<dbReference type="GO" id="GO:0005524">
    <property type="term" value="F:ATP binding"/>
    <property type="evidence" value="ECO:0007669"/>
    <property type="project" value="UniProtKB-UniRule"/>
</dbReference>
<proteinExistence type="predicted"/>
<dbReference type="PANTHER" id="PTHR43289">
    <property type="entry name" value="MITOGEN-ACTIVATED PROTEIN KINASE KINASE KINASE 20-RELATED"/>
    <property type="match status" value="1"/>
</dbReference>
<evidence type="ECO:0000256" key="4">
    <source>
        <dbReference type="ARBA" id="ARBA00022840"/>
    </source>
</evidence>
<dbReference type="RefSeq" id="WP_089208503.1">
    <property type="nucleotide sequence ID" value="NZ_FZOD01000016.1"/>
</dbReference>
<dbReference type="Gene3D" id="3.30.200.20">
    <property type="entry name" value="Phosphorylase Kinase, domain 1"/>
    <property type="match status" value="1"/>
</dbReference>
<keyword evidence="1" id="KW-0808">Transferase</keyword>
<dbReference type="GO" id="GO:0004674">
    <property type="term" value="F:protein serine/threonine kinase activity"/>
    <property type="evidence" value="ECO:0007669"/>
    <property type="project" value="UniProtKB-KW"/>
</dbReference>
<dbReference type="PROSITE" id="PS00107">
    <property type="entry name" value="PROTEIN_KINASE_ATP"/>
    <property type="match status" value="1"/>
</dbReference>
<evidence type="ECO:0000256" key="3">
    <source>
        <dbReference type="ARBA" id="ARBA00022777"/>
    </source>
</evidence>
<keyword evidence="7" id="KW-0812">Transmembrane</keyword>
<dbReference type="PROSITE" id="PS50011">
    <property type="entry name" value="PROTEIN_KINASE_DOM"/>
    <property type="match status" value="1"/>
</dbReference>
<dbReference type="OrthoDB" id="9762169at2"/>
<feature type="region of interest" description="Disordered" evidence="6">
    <location>
        <begin position="347"/>
        <end position="381"/>
    </location>
</feature>
<feature type="transmembrane region" description="Helical" evidence="7">
    <location>
        <begin position="440"/>
        <end position="457"/>
    </location>
</feature>
<dbReference type="AlphaFoldDB" id="A0A239HFA3"/>
<keyword evidence="7" id="KW-0472">Membrane</keyword>
<keyword evidence="7" id="KW-1133">Transmembrane helix</keyword>
<dbReference type="InterPro" id="IPR017441">
    <property type="entry name" value="Protein_kinase_ATP_BS"/>
</dbReference>
<dbReference type="SMART" id="SM00220">
    <property type="entry name" value="S_TKc"/>
    <property type="match status" value="1"/>
</dbReference>
<keyword evidence="10" id="KW-1185">Reference proteome</keyword>
<reference evidence="9 10" key="1">
    <citation type="submission" date="2017-06" db="EMBL/GenBank/DDBJ databases">
        <authorList>
            <person name="Kim H.J."/>
            <person name="Triplett B.A."/>
        </authorList>
    </citation>
    <scope>NUCLEOTIDE SEQUENCE [LARGE SCALE GENOMIC DNA]</scope>
    <source>
        <strain evidence="9 10">CGMCC 4.2132</strain>
    </source>
</reference>
<gene>
    <name evidence="9" type="ORF">SAMN05216276_101698</name>
</gene>
<keyword evidence="4 5" id="KW-0067">ATP-binding</keyword>
<dbReference type="InterPro" id="IPR000719">
    <property type="entry name" value="Prot_kinase_dom"/>
</dbReference>
<keyword evidence="3 9" id="KW-0418">Kinase</keyword>
<feature type="transmembrane region" description="Helical" evidence="7">
    <location>
        <begin position="463"/>
        <end position="482"/>
    </location>
</feature>
<keyword evidence="9" id="KW-0723">Serine/threonine-protein kinase</keyword>
<dbReference type="PANTHER" id="PTHR43289:SF34">
    <property type="entry name" value="SERINE_THREONINE-PROTEIN KINASE YBDM-RELATED"/>
    <property type="match status" value="1"/>
</dbReference>
<dbReference type="EMBL" id="FZOD01000016">
    <property type="protein sequence ID" value="SNS80030.1"/>
    <property type="molecule type" value="Genomic_DNA"/>
</dbReference>
<dbReference type="Pfam" id="PF00069">
    <property type="entry name" value="Pkinase"/>
    <property type="match status" value="1"/>
</dbReference>
<evidence type="ECO:0000313" key="10">
    <source>
        <dbReference type="Proteomes" id="UP000198282"/>
    </source>
</evidence>
<dbReference type="CDD" id="cd14014">
    <property type="entry name" value="STKc_PknB_like"/>
    <property type="match status" value="1"/>
</dbReference>
<dbReference type="Gene3D" id="1.10.510.10">
    <property type="entry name" value="Transferase(Phosphotransferase) domain 1"/>
    <property type="match status" value="1"/>
</dbReference>
<name>A0A239HFA3_9ACTN</name>
<feature type="binding site" evidence="5">
    <location>
        <position position="40"/>
    </location>
    <ligand>
        <name>ATP</name>
        <dbReference type="ChEBI" id="CHEBI:30616"/>
    </ligand>
</feature>
<evidence type="ECO:0000313" key="9">
    <source>
        <dbReference type="EMBL" id="SNS80030.1"/>
    </source>
</evidence>
<evidence type="ECO:0000256" key="5">
    <source>
        <dbReference type="PROSITE-ProRule" id="PRU10141"/>
    </source>
</evidence>